<dbReference type="InterPro" id="IPR041033">
    <property type="entry name" value="SpaA_PFL_dom_1"/>
</dbReference>
<evidence type="ECO:0000256" key="1">
    <source>
        <dbReference type="SAM" id="Phobius"/>
    </source>
</evidence>
<protein>
    <recommendedName>
        <fullName evidence="2">SpaA-like prealbumin fold domain-containing protein</fullName>
    </recommendedName>
</protein>
<keyword evidence="1" id="KW-0472">Membrane</keyword>
<feature type="domain" description="SpaA-like prealbumin fold" evidence="2">
    <location>
        <begin position="390"/>
        <end position="474"/>
    </location>
</feature>
<dbReference type="EMBL" id="DVKQ01000056">
    <property type="protein sequence ID" value="HIT37665.1"/>
    <property type="molecule type" value="Genomic_DNA"/>
</dbReference>
<proteinExistence type="predicted"/>
<reference evidence="3" key="2">
    <citation type="journal article" date="2021" name="PeerJ">
        <title>Extensive microbial diversity within the chicken gut microbiome revealed by metagenomics and culture.</title>
        <authorList>
            <person name="Gilroy R."/>
            <person name="Ravi A."/>
            <person name="Getino M."/>
            <person name="Pursley I."/>
            <person name="Horton D.L."/>
            <person name="Alikhan N.F."/>
            <person name="Baker D."/>
            <person name="Gharbi K."/>
            <person name="Hall N."/>
            <person name="Watson M."/>
            <person name="Adriaenssens E.M."/>
            <person name="Foster-Nyarko E."/>
            <person name="Jarju S."/>
            <person name="Secka A."/>
            <person name="Antonio M."/>
            <person name="Oren A."/>
            <person name="Chaudhuri R.R."/>
            <person name="La Ragione R."/>
            <person name="Hildebrand F."/>
            <person name="Pallen M.J."/>
        </authorList>
    </citation>
    <scope>NUCLEOTIDE SEQUENCE</scope>
    <source>
        <strain evidence="3">CHK195-26880</strain>
    </source>
</reference>
<name>A0A9D1GAW6_9FIRM</name>
<reference evidence="3" key="1">
    <citation type="submission" date="2020-10" db="EMBL/GenBank/DDBJ databases">
        <authorList>
            <person name="Gilroy R."/>
        </authorList>
    </citation>
    <scope>NUCLEOTIDE SEQUENCE</scope>
    <source>
        <strain evidence="3">CHK195-26880</strain>
    </source>
</reference>
<evidence type="ECO:0000259" key="2">
    <source>
        <dbReference type="Pfam" id="PF17802"/>
    </source>
</evidence>
<dbReference type="Pfam" id="PF17802">
    <property type="entry name" value="SpaA"/>
    <property type="match status" value="1"/>
</dbReference>
<organism evidence="3 4">
    <name type="scientific">Candidatus Onthousia faecipullorum</name>
    <dbReference type="NCBI Taxonomy" id="2840887"/>
    <lineage>
        <taxon>Bacteria</taxon>
        <taxon>Bacillati</taxon>
        <taxon>Bacillota</taxon>
        <taxon>Bacilli</taxon>
        <taxon>Candidatus Onthousia</taxon>
    </lineage>
</organism>
<keyword evidence="1" id="KW-1133">Transmembrane helix</keyword>
<dbReference type="Gene3D" id="2.60.40.10">
    <property type="entry name" value="Immunoglobulins"/>
    <property type="match status" value="1"/>
</dbReference>
<sequence>MSSKISSRTKVKKTKANRNEAKFDKAMSDIKKIGIISCCLVGIMIIASLFVNPNESYAAVVETLPETFESVMEPEDASGGQGTFANYISYGDTFVTTPRAFYGMVDTDGNSTYETRLANIYCMDRRLLMEGGVVYKKDQSVIDPDLAVKYPGLIYIIENGDTLPPNILNIVSSDEQQTLIYYINQLIVWWYIDIVNGYSTGPDDAGRDEEYSGPAAHPYVNNLSVAEKTAIINDTKYGPYIKQMLTNAMNYVPGTTNPSLNDVDTSTITYNITDEYIETSAITITSNASTNFINYIVRTNNQNIKVLNENGVEQTTFSPNERFKLRIPMSEVKDYKINVQVTISGNFTVHNAYFYTAQSNPSNYQRALLGQIINETVADEIPLEFEIPTGRVIISKQNSETGERISGAVLSITDKTGKEVYRYETTGEDVDLTLPVGTYTITETIIPEGYNVEVTTTTFEITEGETTEVVIKNTPTINVPNTSISSNIIYIIGTSIIIVGIILIVVAKRPNDEKRK</sequence>
<dbReference type="InterPro" id="IPR013783">
    <property type="entry name" value="Ig-like_fold"/>
</dbReference>
<accession>A0A9D1GAW6</accession>
<feature type="transmembrane region" description="Helical" evidence="1">
    <location>
        <begin position="33"/>
        <end position="51"/>
    </location>
</feature>
<evidence type="ECO:0000313" key="3">
    <source>
        <dbReference type="EMBL" id="HIT37665.1"/>
    </source>
</evidence>
<feature type="transmembrane region" description="Helical" evidence="1">
    <location>
        <begin position="488"/>
        <end position="507"/>
    </location>
</feature>
<gene>
    <name evidence="3" type="ORF">IAB59_04210</name>
</gene>
<dbReference type="Proteomes" id="UP000886833">
    <property type="component" value="Unassembled WGS sequence"/>
</dbReference>
<keyword evidence="1" id="KW-0812">Transmembrane</keyword>
<evidence type="ECO:0000313" key="4">
    <source>
        <dbReference type="Proteomes" id="UP000886833"/>
    </source>
</evidence>
<dbReference type="AlphaFoldDB" id="A0A9D1GAW6"/>
<comment type="caution">
    <text evidence="3">The sequence shown here is derived from an EMBL/GenBank/DDBJ whole genome shotgun (WGS) entry which is preliminary data.</text>
</comment>